<dbReference type="InterPro" id="IPR000644">
    <property type="entry name" value="CBS_dom"/>
</dbReference>
<evidence type="ECO:0000313" key="5">
    <source>
        <dbReference type="Proteomes" id="UP001501867"/>
    </source>
</evidence>
<gene>
    <name evidence="4" type="ORF">GCM10010302_60160</name>
</gene>
<dbReference type="CDD" id="cd04622">
    <property type="entry name" value="CBS_pair_HRP1_like"/>
    <property type="match status" value="1"/>
</dbReference>
<dbReference type="InterPro" id="IPR051257">
    <property type="entry name" value="Diverse_CBS-Domain"/>
</dbReference>
<evidence type="ECO:0000313" key="4">
    <source>
        <dbReference type="EMBL" id="GAA0313167.1"/>
    </source>
</evidence>
<feature type="domain" description="CBS" evidence="3">
    <location>
        <begin position="9"/>
        <end position="65"/>
    </location>
</feature>
<evidence type="ECO:0000256" key="1">
    <source>
        <dbReference type="ARBA" id="ARBA00023122"/>
    </source>
</evidence>
<proteinExistence type="predicted"/>
<comment type="caution">
    <text evidence="4">The sequence shown here is derived from an EMBL/GenBank/DDBJ whole genome shotgun (WGS) entry which is preliminary data.</text>
</comment>
<evidence type="ECO:0000259" key="3">
    <source>
        <dbReference type="PROSITE" id="PS51371"/>
    </source>
</evidence>
<evidence type="ECO:0000256" key="2">
    <source>
        <dbReference type="PROSITE-ProRule" id="PRU00703"/>
    </source>
</evidence>
<dbReference type="Proteomes" id="UP001501867">
    <property type="component" value="Unassembled WGS sequence"/>
</dbReference>
<dbReference type="PANTHER" id="PTHR43080:SF2">
    <property type="entry name" value="CBS DOMAIN-CONTAINING PROTEIN"/>
    <property type="match status" value="1"/>
</dbReference>
<dbReference type="SUPFAM" id="SSF54631">
    <property type="entry name" value="CBS-domain pair"/>
    <property type="match status" value="1"/>
</dbReference>
<dbReference type="Gene3D" id="3.10.580.10">
    <property type="entry name" value="CBS-domain"/>
    <property type="match status" value="1"/>
</dbReference>
<dbReference type="PANTHER" id="PTHR43080">
    <property type="entry name" value="CBS DOMAIN-CONTAINING PROTEIN CBSX3, MITOCHONDRIAL"/>
    <property type="match status" value="1"/>
</dbReference>
<dbReference type="SMART" id="SM00116">
    <property type="entry name" value="CBS"/>
    <property type="match status" value="2"/>
</dbReference>
<dbReference type="EMBL" id="BAAABV010000024">
    <property type="protein sequence ID" value="GAA0313167.1"/>
    <property type="molecule type" value="Genomic_DNA"/>
</dbReference>
<protein>
    <submittedName>
        <fullName evidence="4">CBS domain-containing protein</fullName>
    </submittedName>
</protein>
<reference evidence="4 5" key="1">
    <citation type="journal article" date="2019" name="Int. J. Syst. Evol. Microbiol.">
        <title>The Global Catalogue of Microorganisms (GCM) 10K type strain sequencing project: providing services to taxonomists for standard genome sequencing and annotation.</title>
        <authorList>
            <consortium name="The Broad Institute Genomics Platform"/>
            <consortium name="The Broad Institute Genome Sequencing Center for Infectious Disease"/>
            <person name="Wu L."/>
            <person name="Ma J."/>
        </authorList>
    </citation>
    <scope>NUCLEOTIDE SEQUENCE [LARGE SCALE GENOMIC DNA]</scope>
    <source>
        <strain evidence="4 5">JCM 4505</strain>
    </source>
</reference>
<keyword evidence="5" id="KW-1185">Reference proteome</keyword>
<name>A0ABN0VNL8_9ACTN</name>
<sequence>MTRRVHEVMTGNPVAVEKPTSLAEAARVMRDADIGDVLVVDAGRLRGILTDRDLVVRAVADGRDPAETTVDAVCTTDPVTVRPDDGVDEAIALMRRKALRRLPVVTGDGELVGVVSLGDLVVEQDPGSALAAIAAAGPED</sequence>
<dbReference type="Pfam" id="PF00571">
    <property type="entry name" value="CBS"/>
    <property type="match status" value="2"/>
</dbReference>
<keyword evidence="1 2" id="KW-0129">CBS domain</keyword>
<dbReference type="InterPro" id="IPR046342">
    <property type="entry name" value="CBS_dom_sf"/>
</dbReference>
<organism evidence="4 5">
    <name type="scientific">Streptomyces polychromogenes</name>
    <dbReference type="NCBI Taxonomy" id="67342"/>
    <lineage>
        <taxon>Bacteria</taxon>
        <taxon>Bacillati</taxon>
        <taxon>Actinomycetota</taxon>
        <taxon>Actinomycetes</taxon>
        <taxon>Kitasatosporales</taxon>
        <taxon>Streptomycetaceae</taxon>
        <taxon>Streptomyces</taxon>
    </lineage>
</organism>
<dbReference type="PROSITE" id="PS51371">
    <property type="entry name" value="CBS"/>
    <property type="match status" value="2"/>
</dbReference>
<feature type="domain" description="CBS" evidence="3">
    <location>
        <begin position="74"/>
        <end position="130"/>
    </location>
</feature>
<dbReference type="RefSeq" id="WP_344166308.1">
    <property type="nucleotide sequence ID" value="NZ_BAAABV010000024.1"/>
</dbReference>
<accession>A0ABN0VNL8</accession>